<reference evidence="1" key="1">
    <citation type="journal article" date="2014" name="Front. Microbiol.">
        <title>High frequency of phylogenetically diverse reductive dehalogenase-homologous genes in deep subseafloor sedimentary metagenomes.</title>
        <authorList>
            <person name="Kawai M."/>
            <person name="Futagami T."/>
            <person name="Toyoda A."/>
            <person name="Takaki Y."/>
            <person name="Nishi S."/>
            <person name="Hori S."/>
            <person name="Arai W."/>
            <person name="Tsubouchi T."/>
            <person name="Morono Y."/>
            <person name="Uchiyama I."/>
            <person name="Ito T."/>
            <person name="Fujiyama A."/>
            <person name="Inagaki F."/>
            <person name="Takami H."/>
        </authorList>
    </citation>
    <scope>NUCLEOTIDE SEQUENCE</scope>
    <source>
        <strain evidence="1">Expedition CK06-06</strain>
    </source>
</reference>
<name>X1PKG3_9ZZZZ</name>
<accession>X1PKG3</accession>
<gene>
    <name evidence="1" type="ORF">S06H3_58716</name>
</gene>
<sequence>MWKFMSAYRIKLHLLLFVIFIVQLTLTVHADNSGSKTLQAVFIQDNVSIDGSLREPFWDNVLPATHFIQKELVEGE</sequence>
<evidence type="ECO:0000313" key="1">
    <source>
        <dbReference type="EMBL" id="GAI56777.1"/>
    </source>
</evidence>
<proteinExistence type="predicted"/>
<comment type="caution">
    <text evidence="1">The sequence shown here is derived from an EMBL/GenBank/DDBJ whole genome shotgun (WGS) entry which is preliminary data.</text>
</comment>
<protein>
    <submittedName>
        <fullName evidence="1">Uncharacterized protein</fullName>
    </submittedName>
</protein>
<organism evidence="1">
    <name type="scientific">marine sediment metagenome</name>
    <dbReference type="NCBI Taxonomy" id="412755"/>
    <lineage>
        <taxon>unclassified sequences</taxon>
        <taxon>metagenomes</taxon>
        <taxon>ecological metagenomes</taxon>
    </lineage>
</organism>
<dbReference type="EMBL" id="BARV01038047">
    <property type="protein sequence ID" value="GAI56777.1"/>
    <property type="molecule type" value="Genomic_DNA"/>
</dbReference>
<dbReference type="AlphaFoldDB" id="X1PKG3"/>
<feature type="non-terminal residue" evidence="1">
    <location>
        <position position="76"/>
    </location>
</feature>